<dbReference type="InterPro" id="IPR017970">
    <property type="entry name" value="Homeobox_CS"/>
</dbReference>
<dbReference type="SUPFAM" id="SSF46689">
    <property type="entry name" value="Homeodomain-like"/>
    <property type="match status" value="1"/>
</dbReference>
<dbReference type="InterPro" id="IPR020479">
    <property type="entry name" value="HD_metazoa"/>
</dbReference>
<dbReference type="SMART" id="SM00389">
    <property type="entry name" value="HOX"/>
    <property type="match status" value="1"/>
</dbReference>
<dbReference type="GO" id="GO:0000981">
    <property type="term" value="F:DNA-binding transcription factor activity, RNA polymerase II-specific"/>
    <property type="evidence" value="ECO:0007669"/>
    <property type="project" value="InterPro"/>
</dbReference>
<dbReference type="EMBL" id="CAXIEN010000067">
    <property type="protein sequence ID" value="CAL1273457.1"/>
    <property type="molecule type" value="Genomic_DNA"/>
</dbReference>
<feature type="domain" description="Homeobox" evidence="8">
    <location>
        <begin position="211"/>
        <end position="271"/>
    </location>
</feature>
<dbReference type="GO" id="GO:0005634">
    <property type="term" value="C:nucleus"/>
    <property type="evidence" value="ECO:0007669"/>
    <property type="project" value="UniProtKB-SubCell"/>
</dbReference>
<dbReference type="FunFam" id="1.10.10.60:FF:000089">
    <property type="entry name" value="Caudal type homeobox 4"/>
    <property type="match status" value="1"/>
</dbReference>
<dbReference type="InterPro" id="IPR009057">
    <property type="entry name" value="Homeodomain-like_sf"/>
</dbReference>
<comment type="similarity">
    <text evidence="2">Belongs to the Caudal homeobox family.</text>
</comment>
<dbReference type="AlphaFoldDB" id="A0AAV1ZSJ0"/>
<dbReference type="GO" id="GO:0000977">
    <property type="term" value="F:RNA polymerase II transcription regulatory region sequence-specific DNA binding"/>
    <property type="evidence" value="ECO:0007669"/>
    <property type="project" value="TreeGrafter"/>
</dbReference>
<evidence type="ECO:0000313" key="10">
    <source>
        <dbReference type="Proteomes" id="UP001497382"/>
    </source>
</evidence>
<name>A0AAV1ZSJ0_9ARAC</name>
<reference evidence="9 10" key="1">
    <citation type="submission" date="2024-04" db="EMBL/GenBank/DDBJ databases">
        <authorList>
            <person name="Rising A."/>
            <person name="Reimegard J."/>
            <person name="Sonavane S."/>
            <person name="Akerstrom W."/>
            <person name="Nylinder S."/>
            <person name="Hedman E."/>
            <person name="Kallberg Y."/>
        </authorList>
    </citation>
    <scope>NUCLEOTIDE SEQUENCE [LARGE SCALE GENOMIC DNA]</scope>
</reference>
<dbReference type="GO" id="GO:0030154">
    <property type="term" value="P:cell differentiation"/>
    <property type="evidence" value="ECO:0007669"/>
    <property type="project" value="TreeGrafter"/>
</dbReference>
<dbReference type="PROSITE" id="PS50071">
    <property type="entry name" value="HOMEOBOX_2"/>
    <property type="match status" value="1"/>
</dbReference>
<organism evidence="9 10">
    <name type="scientific">Larinioides sclopetarius</name>
    <dbReference type="NCBI Taxonomy" id="280406"/>
    <lineage>
        <taxon>Eukaryota</taxon>
        <taxon>Metazoa</taxon>
        <taxon>Ecdysozoa</taxon>
        <taxon>Arthropoda</taxon>
        <taxon>Chelicerata</taxon>
        <taxon>Arachnida</taxon>
        <taxon>Araneae</taxon>
        <taxon>Araneomorphae</taxon>
        <taxon>Entelegynae</taxon>
        <taxon>Araneoidea</taxon>
        <taxon>Araneidae</taxon>
        <taxon>Larinioides</taxon>
    </lineage>
</organism>
<keyword evidence="10" id="KW-1185">Reference proteome</keyword>
<evidence type="ECO:0000256" key="6">
    <source>
        <dbReference type="PROSITE-ProRule" id="PRU00108"/>
    </source>
</evidence>
<evidence type="ECO:0000313" key="9">
    <source>
        <dbReference type="EMBL" id="CAL1273457.1"/>
    </source>
</evidence>
<evidence type="ECO:0000259" key="8">
    <source>
        <dbReference type="PROSITE" id="PS50071"/>
    </source>
</evidence>
<dbReference type="InterPro" id="IPR000047">
    <property type="entry name" value="HTH_motif"/>
</dbReference>
<evidence type="ECO:0000256" key="1">
    <source>
        <dbReference type="ARBA" id="ARBA00004123"/>
    </source>
</evidence>
<dbReference type="PANTHER" id="PTHR24332">
    <property type="entry name" value="HOMEOBOX PROTEIN CDX"/>
    <property type="match status" value="1"/>
</dbReference>
<dbReference type="PRINTS" id="PR00031">
    <property type="entry name" value="HTHREPRESSR"/>
</dbReference>
<evidence type="ECO:0000256" key="5">
    <source>
        <dbReference type="ARBA" id="ARBA00023242"/>
    </source>
</evidence>
<dbReference type="Proteomes" id="UP001497382">
    <property type="component" value="Unassembled WGS sequence"/>
</dbReference>
<evidence type="ECO:0000256" key="3">
    <source>
        <dbReference type="ARBA" id="ARBA00023125"/>
    </source>
</evidence>
<evidence type="ECO:0000256" key="2">
    <source>
        <dbReference type="ARBA" id="ARBA00010341"/>
    </source>
</evidence>
<feature type="DNA-binding region" description="Homeobox" evidence="6">
    <location>
        <begin position="213"/>
        <end position="272"/>
    </location>
</feature>
<dbReference type="CDD" id="cd00086">
    <property type="entry name" value="homeodomain"/>
    <property type="match status" value="1"/>
</dbReference>
<dbReference type="PANTHER" id="PTHR24332:SF9">
    <property type="entry name" value="HOMEOTIC PROTEIN CAUDAL"/>
    <property type="match status" value="1"/>
</dbReference>
<evidence type="ECO:0000256" key="4">
    <source>
        <dbReference type="ARBA" id="ARBA00023155"/>
    </source>
</evidence>
<dbReference type="InterPro" id="IPR047152">
    <property type="entry name" value="Caudal_homeobox"/>
</dbReference>
<dbReference type="PRINTS" id="PR00024">
    <property type="entry name" value="HOMEOBOX"/>
</dbReference>
<keyword evidence="3 6" id="KW-0238">DNA-binding</keyword>
<dbReference type="Gene3D" id="1.10.10.60">
    <property type="entry name" value="Homeodomain-like"/>
    <property type="match status" value="1"/>
</dbReference>
<protein>
    <recommendedName>
        <fullName evidence="8">Homeobox domain-containing protein</fullName>
    </recommendedName>
</protein>
<accession>A0AAV1ZSJ0</accession>
<dbReference type="Pfam" id="PF00046">
    <property type="entry name" value="Homeodomain"/>
    <property type="match status" value="1"/>
</dbReference>
<dbReference type="GO" id="GO:0009948">
    <property type="term" value="P:anterior/posterior axis specification"/>
    <property type="evidence" value="ECO:0007669"/>
    <property type="project" value="TreeGrafter"/>
</dbReference>
<gene>
    <name evidence="9" type="ORF">LARSCL_LOCUS6904</name>
</gene>
<keyword evidence="5 6" id="KW-0539">Nucleus</keyword>
<sequence>MVSTYEMFSPSTRHQAAYGLSQNYGHQTTYAQYTDSINFNSCNAQSIMENGNYPQNFHNSWSLYAVSANNQPRSHMVPLDEWMPLTTNPCSYQGQSIMQFPTDNNTAYHYQRNGPEMSPADYSLQSPGHMRVQEKIEQGVVSTEPLENPSSESVVAVSSDGMSGTDSPVSMPLHVNQGGNGLFRPQPARSPFEWIRKTSYQQSQPNPGRTRTKDKYRIVYTDHQRLELEKEFHYSRYITIRRKVELASSLNLSERQIKIWFQNRRAKDRRQAKKREELMLKNKDTPVVYQQSNLSLGNLSIY</sequence>
<proteinExistence type="inferred from homology"/>
<dbReference type="PROSITE" id="PS00027">
    <property type="entry name" value="HOMEOBOX_1"/>
    <property type="match status" value="1"/>
</dbReference>
<dbReference type="InterPro" id="IPR001356">
    <property type="entry name" value="HD"/>
</dbReference>
<comment type="caution">
    <text evidence="9">The sequence shown here is derived from an EMBL/GenBank/DDBJ whole genome shotgun (WGS) entry which is preliminary data.</text>
</comment>
<dbReference type="GO" id="GO:0009887">
    <property type="term" value="P:animal organ morphogenesis"/>
    <property type="evidence" value="ECO:0007669"/>
    <property type="project" value="TreeGrafter"/>
</dbReference>
<evidence type="ECO:0000256" key="7">
    <source>
        <dbReference type="RuleBase" id="RU000682"/>
    </source>
</evidence>
<comment type="subcellular location">
    <subcellularLocation>
        <location evidence="1 6 7">Nucleus</location>
    </subcellularLocation>
</comment>
<keyword evidence="4 6" id="KW-0371">Homeobox</keyword>